<organism evidence="2 3">
    <name type="scientific">Ascobolus immersus RN42</name>
    <dbReference type="NCBI Taxonomy" id="1160509"/>
    <lineage>
        <taxon>Eukaryota</taxon>
        <taxon>Fungi</taxon>
        <taxon>Dikarya</taxon>
        <taxon>Ascomycota</taxon>
        <taxon>Pezizomycotina</taxon>
        <taxon>Pezizomycetes</taxon>
        <taxon>Pezizales</taxon>
        <taxon>Ascobolaceae</taxon>
        <taxon>Ascobolus</taxon>
    </lineage>
</organism>
<name>A0A3N4HBM4_ASCIM</name>
<feature type="compositionally biased region" description="Acidic residues" evidence="1">
    <location>
        <begin position="106"/>
        <end position="117"/>
    </location>
</feature>
<gene>
    <name evidence="2" type="ORF">BJ508DRAFT_336993</name>
</gene>
<keyword evidence="3" id="KW-1185">Reference proteome</keyword>
<feature type="compositionally biased region" description="Low complexity" evidence="1">
    <location>
        <begin position="118"/>
        <end position="129"/>
    </location>
</feature>
<feature type="non-terminal residue" evidence="2">
    <location>
        <position position="322"/>
    </location>
</feature>
<protein>
    <submittedName>
        <fullName evidence="2">Uncharacterized protein</fullName>
    </submittedName>
</protein>
<dbReference type="OrthoDB" id="5408032at2759"/>
<dbReference type="AlphaFoldDB" id="A0A3N4HBM4"/>
<evidence type="ECO:0000313" key="3">
    <source>
        <dbReference type="Proteomes" id="UP000275078"/>
    </source>
</evidence>
<evidence type="ECO:0000313" key="2">
    <source>
        <dbReference type="EMBL" id="RPA70618.1"/>
    </source>
</evidence>
<accession>A0A3N4HBM4</accession>
<dbReference type="Proteomes" id="UP000275078">
    <property type="component" value="Unassembled WGS sequence"/>
</dbReference>
<dbReference type="EMBL" id="ML120195">
    <property type="protein sequence ID" value="RPA70618.1"/>
    <property type="molecule type" value="Genomic_DNA"/>
</dbReference>
<dbReference type="Pfam" id="PF18759">
    <property type="entry name" value="Plavaka"/>
    <property type="match status" value="1"/>
</dbReference>
<sequence length="322" mass="36563">MVAASKLSSSSADVTYTCKWCPPAPFSKEGHYNHHIQKQHPAEWEAYLAGEASPYIDFAPPVPPAEPTPDGDDVTTGRYARIVIQLARPLISLETRITTSIQVESQDFDSDNEDEAESASAGASASSSSVKHRAVKPPNRIEEFPTPVTILREDLSAYNITLINIWDPFRSGYEFRLARFMNDANLPKNLVDRFFNDGLAREPPLNRDGTEGTCFTSAYTFGNLLDCMDLDVSIHSWQRKAVKHHGNLIEFRHRSVESMIRHILRQPAHRDYTVYAPIKEFDSETGYRVYSELHTAIWWWKKQEELDSNPKTKGHFVIPILL</sequence>
<proteinExistence type="predicted"/>
<evidence type="ECO:0000256" key="1">
    <source>
        <dbReference type="SAM" id="MobiDB-lite"/>
    </source>
</evidence>
<reference evidence="2 3" key="1">
    <citation type="journal article" date="2018" name="Nat. Ecol. Evol.">
        <title>Pezizomycetes genomes reveal the molecular basis of ectomycorrhizal truffle lifestyle.</title>
        <authorList>
            <person name="Murat C."/>
            <person name="Payen T."/>
            <person name="Noel B."/>
            <person name="Kuo A."/>
            <person name="Morin E."/>
            <person name="Chen J."/>
            <person name="Kohler A."/>
            <person name="Krizsan K."/>
            <person name="Balestrini R."/>
            <person name="Da Silva C."/>
            <person name="Montanini B."/>
            <person name="Hainaut M."/>
            <person name="Levati E."/>
            <person name="Barry K.W."/>
            <person name="Belfiori B."/>
            <person name="Cichocki N."/>
            <person name="Clum A."/>
            <person name="Dockter R.B."/>
            <person name="Fauchery L."/>
            <person name="Guy J."/>
            <person name="Iotti M."/>
            <person name="Le Tacon F."/>
            <person name="Lindquist E.A."/>
            <person name="Lipzen A."/>
            <person name="Malagnac F."/>
            <person name="Mello A."/>
            <person name="Molinier V."/>
            <person name="Miyauchi S."/>
            <person name="Poulain J."/>
            <person name="Riccioni C."/>
            <person name="Rubini A."/>
            <person name="Sitrit Y."/>
            <person name="Splivallo R."/>
            <person name="Traeger S."/>
            <person name="Wang M."/>
            <person name="Zifcakova L."/>
            <person name="Wipf D."/>
            <person name="Zambonelli A."/>
            <person name="Paolocci F."/>
            <person name="Nowrousian M."/>
            <person name="Ottonello S."/>
            <person name="Baldrian P."/>
            <person name="Spatafora J.W."/>
            <person name="Henrissat B."/>
            <person name="Nagy L.G."/>
            <person name="Aury J.M."/>
            <person name="Wincker P."/>
            <person name="Grigoriev I.V."/>
            <person name="Bonfante P."/>
            <person name="Martin F.M."/>
        </authorList>
    </citation>
    <scope>NUCLEOTIDE SEQUENCE [LARGE SCALE GENOMIC DNA]</scope>
    <source>
        <strain evidence="2 3">RN42</strain>
    </source>
</reference>
<dbReference type="InterPro" id="IPR041078">
    <property type="entry name" value="Plavaka"/>
</dbReference>
<feature type="region of interest" description="Disordered" evidence="1">
    <location>
        <begin position="104"/>
        <end position="138"/>
    </location>
</feature>